<dbReference type="InterPro" id="IPR011032">
    <property type="entry name" value="GroES-like_sf"/>
</dbReference>
<dbReference type="CDD" id="cd05274">
    <property type="entry name" value="KR_FAS_SDR_x"/>
    <property type="match status" value="1"/>
</dbReference>
<dbReference type="GO" id="GO:0004312">
    <property type="term" value="F:fatty acid synthase activity"/>
    <property type="evidence" value="ECO:0007669"/>
    <property type="project" value="TreeGrafter"/>
</dbReference>
<dbReference type="SMART" id="SM00822">
    <property type="entry name" value="PKS_KR"/>
    <property type="match status" value="1"/>
</dbReference>
<feature type="region of interest" description="N-terminal hotdog fold" evidence="6">
    <location>
        <begin position="3093"/>
        <end position="3215"/>
    </location>
</feature>
<evidence type="ECO:0000259" key="10">
    <source>
        <dbReference type="PROSITE" id="PS52019"/>
    </source>
</evidence>
<keyword evidence="3" id="KW-0808">Transferase</keyword>
<dbReference type="SMART" id="SM00823">
    <property type="entry name" value="PKS_PP"/>
    <property type="match status" value="3"/>
</dbReference>
<dbReference type="PROSITE" id="PS52004">
    <property type="entry name" value="KS3_2"/>
    <property type="match status" value="3"/>
</dbReference>
<dbReference type="Pfam" id="PF14765">
    <property type="entry name" value="PS-DH"/>
    <property type="match status" value="2"/>
</dbReference>
<dbReference type="Gene3D" id="1.10.1200.10">
    <property type="entry name" value="ACP-like"/>
    <property type="match status" value="3"/>
</dbReference>
<dbReference type="PANTHER" id="PTHR43775">
    <property type="entry name" value="FATTY ACID SYNTHASE"/>
    <property type="match status" value="1"/>
</dbReference>
<dbReference type="PROSITE" id="PS50075">
    <property type="entry name" value="CARRIER"/>
    <property type="match status" value="3"/>
</dbReference>
<dbReference type="InterPro" id="IPR057326">
    <property type="entry name" value="KR_dom"/>
</dbReference>
<dbReference type="InterPro" id="IPR009081">
    <property type="entry name" value="PP-bd_ACP"/>
</dbReference>
<dbReference type="InterPro" id="IPR006162">
    <property type="entry name" value="Ppantetheine_attach_site"/>
</dbReference>
<feature type="region of interest" description="C-terminal hotdog fold" evidence="6">
    <location>
        <begin position="1964"/>
        <end position="2097"/>
    </location>
</feature>
<proteinExistence type="predicted"/>
<dbReference type="InterPro" id="IPR020807">
    <property type="entry name" value="PKS_DH"/>
</dbReference>
<dbReference type="Gene3D" id="3.40.50.720">
    <property type="entry name" value="NAD(P)-binding Rossmann-like Domain"/>
    <property type="match status" value="3"/>
</dbReference>
<feature type="region of interest" description="N-terminal hotdog fold" evidence="6">
    <location>
        <begin position="1821"/>
        <end position="1950"/>
    </location>
</feature>
<comment type="caution">
    <text evidence="11">The sequence shown here is derived from an EMBL/GenBank/DDBJ whole genome shotgun (WGS) entry which is preliminary data.</text>
</comment>
<keyword evidence="1" id="KW-0596">Phosphopantetheine</keyword>
<feature type="region of interest" description="C-terminal hotdog fold" evidence="6">
    <location>
        <begin position="5082"/>
        <end position="5220"/>
    </location>
</feature>
<dbReference type="SMART" id="SM00826">
    <property type="entry name" value="PKS_DH"/>
    <property type="match status" value="3"/>
</dbReference>
<evidence type="ECO:0000259" key="8">
    <source>
        <dbReference type="PROSITE" id="PS50075"/>
    </source>
</evidence>
<evidence type="ECO:0000313" key="12">
    <source>
        <dbReference type="Proteomes" id="UP001515480"/>
    </source>
</evidence>
<dbReference type="PROSITE" id="PS00455">
    <property type="entry name" value="AMP_BINDING"/>
    <property type="match status" value="1"/>
</dbReference>
<evidence type="ECO:0000256" key="7">
    <source>
        <dbReference type="SAM" id="MobiDB-lite"/>
    </source>
</evidence>
<dbReference type="InterPro" id="IPR049551">
    <property type="entry name" value="PKS_DH_C"/>
</dbReference>
<feature type="domain" description="PKS/mFAS DH" evidence="10">
    <location>
        <begin position="1821"/>
        <end position="2097"/>
    </location>
</feature>
<dbReference type="InterPro" id="IPR020841">
    <property type="entry name" value="PKS_Beta-ketoAc_synthase_dom"/>
</dbReference>
<dbReference type="CDD" id="cd05195">
    <property type="entry name" value="enoyl_red"/>
    <property type="match status" value="1"/>
</dbReference>
<keyword evidence="2" id="KW-0597">Phosphoprotein</keyword>
<dbReference type="Gene3D" id="3.40.50.12780">
    <property type="entry name" value="N-terminal domain of ligase-like"/>
    <property type="match status" value="1"/>
</dbReference>
<dbReference type="Gene3D" id="3.10.129.110">
    <property type="entry name" value="Polyketide synthase dehydratase"/>
    <property type="match status" value="3"/>
</dbReference>
<dbReference type="InterPro" id="IPR000873">
    <property type="entry name" value="AMP-dep_synth/lig_dom"/>
</dbReference>
<dbReference type="SUPFAM" id="SSF53901">
    <property type="entry name" value="Thiolase-like"/>
    <property type="match status" value="4"/>
</dbReference>
<dbReference type="CDD" id="cd00833">
    <property type="entry name" value="PKS"/>
    <property type="match status" value="3"/>
</dbReference>
<dbReference type="Gene3D" id="3.90.180.10">
    <property type="entry name" value="Medium-chain alcohol dehydrogenases, catalytic domain"/>
    <property type="match status" value="1"/>
</dbReference>
<dbReference type="GO" id="GO:0044550">
    <property type="term" value="P:secondary metabolite biosynthetic process"/>
    <property type="evidence" value="ECO:0007669"/>
    <property type="project" value="UniProtKB-ARBA"/>
</dbReference>
<dbReference type="InterPro" id="IPR020806">
    <property type="entry name" value="PKS_PP-bd"/>
</dbReference>
<dbReference type="InterPro" id="IPR014030">
    <property type="entry name" value="Ketoacyl_synth_N"/>
</dbReference>
<feature type="region of interest" description="N-terminal hotdog fold" evidence="6">
    <location>
        <begin position="4947"/>
        <end position="5069"/>
    </location>
</feature>
<feature type="active site" description="Proton acceptor; for dehydratase activity" evidence="6">
    <location>
        <position position="3126"/>
    </location>
</feature>
<feature type="domain" description="Ketosynthase family 3 (KS3)" evidence="9">
    <location>
        <begin position="4487"/>
        <end position="4906"/>
    </location>
</feature>
<name>A0AB34JPG8_PRYPA</name>
<dbReference type="Pfam" id="PF21089">
    <property type="entry name" value="PKS_DH_N"/>
    <property type="match status" value="3"/>
</dbReference>
<reference evidence="11 12" key="1">
    <citation type="journal article" date="2024" name="Science">
        <title>Giant polyketide synthase enzymes in the biosynthesis of giant marine polyether toxins.</title>
        <authorList>
            <person name="Fallon T.R."/>
            <person name="Shende V.V."/>
            <person name="Wierzbicki I.H."/>
            <person name="Pendleton A.L."/>
            <person name="Watervoot N.F."/>
            <person name="Auber R.P."/>
            <person name="Gonzalez D.J."/>
            <person name="Wisecaver J.H."/>
            <person name="Moore B.S."/>
        </authorList>
    </citation>
    <scope>NUCLEOTIDE SEQUENCE [LARGE SCALE GENOMIC DNA]</scope>
    <source>
        <strain evidence="11 12">12B1</strain>
    </source>
</reference>
<evidence type="ECO:0000256" key="4">
    <source>
        <dbReference type="ARBA" id="ARBA00022737"/>
    </source>
</evidence>
<feature type="region of interest" description="C-terminal hotdog fold" evidence="6">
    <location>
        <begin position="3228"/>
        <end position="3362"/>
    </location>
</feature>
<dbReference type="InterPro" id="IPR036291">
    <property type="entry name" value="NAD(P)-bd_dom_sf"/>
</dbReference>
<dbReference type="InterPro" id="IPR050091">
    <property type="entry name" value="PKS_NRPS_Biosynth_Enz"/>
</dbReference>
<dbReference type="InterPro" id="IPR042104">
    <property type="entry name" value="PKS_dehydratase_sf"/>
</dbReference>
<feature type="active site" description="Proton acceptor; for dehydratase activity" evidence="6">
    <location>
        <position position="1854"/>
    </location>
</feature>
<dbReference type="InterPro" id="IPR049900">
    <property type="entry name" value="PKS_mFAS_DH"/>
</dbReference>
<dbReference type="InterPro" id="IPR016039">
    <property type="entry name" value="Thiolase-like"/>
</dbReference>
<dbReference type="SUPFAM" id="SSF47336">
    <property type="entry name" value="ACP-like"/>
    <property type="match status" value="3"/>
</dbReference>
<accession>A0AB34JPG8</accession>
<dbReference type="Gene3D" id="3.40.47.10">
    <property type="match status" value="3"/>
</dbReference>
<evidence type="ECO:0000256" key="5">
    <source>
        <dbReference type="ARBA" id="ARBA00023268"/>
    </source>
</evidence>
<dbReference type="GO" id="GO:0016491">
    <property type="term" value="F:oxidoreductase activity"/>
    <property type="evidence" value="ECO:0007669"/>
    <property type="project" value="InterPro"/>
</dbReference>
<dbReference type="InterPro" id="IPR036736">
    <property type="entry name" value="ACP-like_sf"/>
</dbReference>
<dbReference type="InterPro" id="IPR020845">
    <property type="entry name" value="AMP-binding_CS"/>
</dbReference>
<dbReference type="Proteomes" id="UP001515480">
    <property type="component" value="Unassembled WGS sequence"/>
</dbReference>
<sequence>MEPIPLDRLRSSSEAHRALMECLSGGWSAALVRLPLSDALVVARLDAAAHSFFEDTPVAEKERCFIERHIAAVGPVPVRIGWRQPSEAKECIRWFTCRRSSRRQPPVCGMLDRLGRTVQQSLHSVLEACLHGVLSSLVTRPVTTESVENFLHDELLDDAKDGVDPFSNFAMDVFYYYNHCQRGLVSCVPNCAPHIDRGFLSAVVVSRVEGLQLRNRHTSKWSLVKDIWPSATPCADVVVLCNAELESVVSALHFGPNAPELIACTHAVTTALKPRVSISYELRPDYGSSGTVERCKRWLRGYVAFERRGSLGARRFIKDAARVVVVASSDSPAVQAQPGVAAQAGPASLRFLALAHLPSSQDSEEPQPFWEISYLACMLGPCFTRQTREDGIFRLTDTSESRSGPRHNGAAEGGGQKKKTSELSMHMLTVGCSTDFRKFRLRRLDDGISKTVMCFRNGTRTYGASRMLVTKLQPISHASPRALSMESVSVGTAGDAATAIARDFWKGVLLNAPPAPSLPSEPIKPQLAGMERSAHHLSIECSMRLRGLAAACDAPLLASGAACGAWVAACLTREKDLLVLVESAVPTILRLSIHPTHASLASIVADAAAQLEAASEFGRALDIDSLLACAPESWAGHANVAALSVSDSANPPRQRLSTTLMLSLPSVGGCSIHYNSQLIAHETVARIEERIGWCALAPPHSLLAGARSLMGDTEAHFVSVQCNRTLQERMAHASISDAFCEAARASPAAVAIIGVHNSEEDLSYADLHRASDKLASSLLLHARSMRSSRHLVATIFERSVAMVVAIFGILRAGGGYVPIEPSFPRVRLQDMLHETNPVALLIGDTSFADNTLHLLAPPLFAVVSPTGTLNQLNPDLTEPDNSGGAVFELPNVMQEDPVYVMYTSGSTGRPKGVVVTHGPLLSRIAWFHRAFPLRPGDIVPFKTPFVFGVSEWELFHTLTSGATLEICPDSVTKRMAALADVVARSSVAFLVPSHLDMIVPSLRAVTSEWRLKNVICCGEALLPSSVERFYAAYRLTTPRYVQQLLWTPLPTCKDALPDVVRAPYVRQVYLLDDAMSLVPVGVPGEIFFGGTLAAGYFNQPALTSKAFLPNSHISDDKAVPYSPTLYRAGDYAIRLVFGELRFCGRVDRQVKIRGVRIELGAIEAVVRSVWEEPVDVCVLVIEDELVAFALDQKLRDLPTDISVLAMCEKHLPMYMKPSKVIGIERFPKLVSGKIDAAALSQGEHLGTLFESDNPLVSDNGCRSSGISLESVIDAVSRAAANAVDADAPLMDAGVDSLAAVELRNHLQHAVADGTVLPTTLIFDHPTARQIVLFLQGTQRVMPSTITHHTPPSSEGAAMVSGMYVRLPSSVTSLGSLRRACFSGRDLVHIVPSTRWDVEAVAGGLRGSAPEVVSRVRHGGFMIGAQLFEHSFFSISAAEASAMDPQQRQLLEGGYFALHASGMTKAGLLGSNLAVNVGQAASEFASVLMRSPAGDSVYASTGYACSVTCGRVSFVLGLHGPCASYDTACSSSLVASHGSTRALQRQECDAALTAGVNMILDPVAMLGNAIAGFISIRGRSHTFDARADGYARGEAISTLLSARAGCVLGSQAVMCGSAVRQDGRSASLTAPNGHAQQGVISGALVDAQVLSDEVGVLEAHGTGTALGDPIETGSIAAVFLRNRSSGVLAVSSLKANAGLAEPGAGASCVVKLLMQLCTDCVSSNAQLRVLNDRVGKAVFGRAACCITVQVAAALCIKSFGGVSAFGYSGTIAHAVAAATSVEAAPVAKCKHAQVGCSAMGIILAEPSSRPPKLHSFPWQVWHPFVQRQLVMSSKRSLATLRSPAVGALHALVADHVVHGRVVFPSTAYLEMARAAVCIVMPADRRSGASLESMFFLQPLVLEAADLEIECVVEETRLKILSGSFDAANVSPAEGAAELHCAAIVDSLTSPFMRTEYSSRRCSFCERGAVVGALYDELDSLGLQYGPCYRTLVRAWAGADAAVVRLRARTTYGGVAVHPSDLDDALCAGELISAAESGGDTWLPFSIDKARLEGALGELWAMAGHQGGRALLVRLGTTSLRLAQLDGFRSRALRMDSTFQRDLYCTEWRLTDEMNSTASMLVLGGNGAPHDAVSVPLFSKEAASKVWITAVMVVATWQRGCFDALPVLVLDMGICLVQLLAAVADRPFVVWLLTSGVPSLRGLVHSGAWGLARSARVEVLIDVRCLGACSATSVLPLDRVRDEPETVHHLATALVPRLARAPEIRASRFGSAWGAHLITGGTRGLGLLTARWLAQSGAQGLALASRWSMLSSHNVRQWEQMCESVARAQMLECDMADETHIHRLFAQMHGPLCLCGVWHAAEVLADAMIPKQTSRMLSLVLAPKAYASWSVQRAISMVGVRTCFLFSSSTALLGGVGKANYAAANSCLDALAAGRRCYGVTAVSAQFLASAEIGMVLSGAASKLGVLDAASGHRRLELEAGVGTLHLSTSAFSPPTLGLTPVQWSKPLNSFTAVPTFLMGMAPSLRPTLLMSCRPCCSSGISLESVIDAVRRTAANAVDADAPLMDAGVDSLAAVELRNHLQHAVADGTVLPTTLIFDHPTARQIVLFLQGTQRVMPSTITHHTPPSSEGAAMVSGMYVRLPSSVTSLGSLRRACFSGRDLVHIVPSTRWDVEAVAGGLRGSAPEVVSRVRHGGFMIGAQLFEHSFFSISAAEASAMDPQQRQLLEGGYFALHASGMTRVGLLGSNLAVNVGQWASEFASVLMHSPAGDSVYASTGYACSVTCGRVSFVLGLHGPCASYDTACSASLVASHGSTRALQRQECDAALTAGVNMILDPVAMLGNAIAGFISIRGRSHTFDVRADGYARGEAISTLLSARAGCVLGSQAVMCGSAVRQDGRSASLTAPNGHAQQGVISAALADGMCDPSSLGGLEAHGTGTALGDPIELGSVTAAFLTCRCSSPLSIGSLKANAGHTEPGAGMSGTLALLLQLQLQVVSPNAQLRVLNPHLERMLSSHDKCAIPVNVSAQSTINGGVSSFGYSGTIAHAVLYMHHPAADSTQARPRTRTCVTDACFASVGPSALVLRRHAFAWRSETHPFAQRVVHVPIERPSTVSRSPAAGALHRLVADHVVQGRVIFPGAGYLEMARAAASEGAPAAMFHEVFFVQPLVVETADLHVECEVVGSRVQVRSGTTIAASGLMEDSVVHCSATVGPTVQWERIDHAALRGSRSALAADVRSLYECLDGMGLQYGPGYRTLTQAWCGGGTAVSRLGVHAIPPGVRVHPADLDDALCSGALVSSNQSGPETHLPFAVDEAQLGGSTAGLWAVVGLGSGAALWVRLGDVVERLQAQLNGFKSRMVQTQSSTQRSLYATEWVGLDASNQGGLHMLVLGLSAMYAHLLAERFEGRLVPSDPKHDPWVLLAGAGAALVGRSSKEALAVLGATLVLLQAQGCMARMTSMPSVWLLTEGALSARRSEFAGSWGVARSVRQEAMLPVRSMDGCVHDMFAYAPPLGEPEMVVSAHAIRVPRLASLRSFGTGAVRLSLHARGTISSLYLELQATLSPTASQVRLRVYAVGLNFRDVLNVLGAYPGDPGPPGGDMSGVPDTRDDLLLASSRAIFGLGHAPLAHFALAHTQLLAPKPASLSFEQTCTLPTIWSTAHATCHRADVYGGRSVVVQAVAGGVGLTTVEYAHWLLSPISGTAGRPHKHAHIRAMGCATRLCSSREGAAFALGAARMLDGGRSGAALNSLSLDFIAASFALLGEGGAFAEIGKRGVWSSARHVAASAATRYIVIAFDADAAESPTWVQGFLERVADRADAGVVRCVPLHVFDMETQYEMAFRVLQGGGNTGKVVLRVARRRSSLDGGHLVTGGMGGLGLLTGRWLAQHGARHLVLASRSGAAAFGAATEWDALCATGVSIYLERSVMGEVVDARRLQRSGRGIDGVWHAAGVLADALLSEQNVTALANVYAPKSQGASQLHARTSAAWCGGGTAVSRLGVHAIPPGVRVHPADLDDALCSGALVSSNQSGPETHLPFAVDEAQLGGSTAGLWAVVGLGSGAALWVRLGDVVERLQAQLNGFKSRMVQTQSSTQRSLYATEWVGLDASNQGGLHMLVLGLSAMYAHLLAERFEGRLVPSDPKHDPWVLLAGAGAALVGRSSKEALAVLGATLVLLQAQGCMARMTSMPSVWLLTEGALSARRSEFAGSWGVARSVRQEAMLPVRSMDGFVVQAVAGGVGLTTVEYAHWLLSPISGTAGRPHKHAHIRAMGCATRLCSSREGAAFALGAARMLDGAMARQLRCSTRYSSCRAARGAASKRMAAIEAASGFGRIELAQGLSALSTAVRHVVPSVLAVLEVRWSRLFAGALTAPAFLSSWAPMSAQTTALGQRPHGGSTIGSGITLDAVLDMVRRTAGGSVDADMPLMDAGVDSLGAVELRNQLQSAVGPVTVLPSTLIFDYPTARQLATMVQVERAACCLVKAERSDVAEHAVDGSVAIQGSSAVLPACASSAVLVHRAVFSGLDAVTQVPVVRWDVVPKFAEAVARRLRHGGFVHGVELADNAAFAISAAECSAMDPCQRLLLEQGYAALHDASLDRAALNGSLAGVFLGFSGSDFSELLKGLPAHSSVYSATGSSSSIASGRVSYVLGLHGPSASYDTACSSALVAEHAGLCALRLGEASAGLVAGVTLMLLPTISTSFAVAGMTSARGRSHTFDSRADGYARGEACGAMAVLLSTEEHATVLLRGSAVQQDGRSASLTAPNGRAQQGVMIAAVTDARVDANRLGINEAHGTGTALGDPIEAGSMAAALFVRHRKISCTSTVVGGVKANIGHAEPAAGMTGSLKLALELQRLEAGPNAQLRSLNPKVGEAIEGVKGRMLLVQHVLPRMSAASGGVSSFGYSGTIAHAILDRARSAAPGLTSERVDDAVHISEPSRLPLAYHRITFAWRPETHPFAQRVVHVPIGRPSTVSRSPAAGALHRLVADHVVQGRVIFPGAGYLEMARAAACDGAPAAMLHEVFFVQALVVETPDLHVECEVVGSRVQVRSSTTIAASGLMEDSVVHCSATVGPTVQWERIDHAALRGSRSALAADIRSLYECFDVMGFTVSRLGVHAIPPGVRVHPADLDDALCSGALVSSNQSGPETHLPFAVDEAQLGGKMAGLLAVCCGKVTVVLKWQMSSSLLVRLRLLAVLLSESVVELCVLASAACGVVPSEGACVSVTFLFE</sequence>
<dbReference type="GO" id="GO:0031177">
    <property type="term" value="F:phosphopantetheine binding"/>
    <property type="evidence" value="ECO:0007669"/>
    <property type="project" value="InterPro"/>
</dbReference>
<dbReference type="InterPro" id="IPR049552">
    <property type="entry name" value="PKS_DH_N"/>
</dbReference>
<dbReference type="Gene3D" id="3.30.300.30">
    <property type="match status" value="1"/>
</dbReference>
<dbReference type="InterPro" id="IPR042099">
    <property type="entry name" value="ANL_N_sf"/>
</dbReference>
<evidence type="ECO:0000256" key="3">
    <source>
        <dbReference type="ARBA" id="ARBA00022679"/>
    </source>
</evidence>
<dbReference type="EMBL" id="JBGBPQ010000005">
    <property type="protein sequence ID" value="KAL1523770.1"/>
    <property type="molecule type" value="Genomic_DNA"/>
</dbReference>
<comment type="caution">
    <text evidence="6">Lacks conserved residue(s) required for the propagation of feature annotation.</text>
</comment>
<dbReference type="SUPFAM" id="SSF51735">
    <property type="entry name" value="NAD(P)-binding Rossmann-fold domains"/>
    <property type="match status" value="3"/>
</dbReference>
<dbReference type="Pfam" id="PF00550">
    <property type="entry name" value="PP-binding"/>
    <property type="match status" value="3"/>
</dbReference>
<dbReference type="Gene3D" id="2.60.120.330">
    <property type="entry name" value="B-lactam Antibiotic, Isopenicillin N Synthase, Chain"/>
    <property type="match status" value="1"/>
</dbReference>
<feature type="domain" description="Ketosynthase family 3 (KS3)" evidence="9">
    <location>
        <begin position="1354"/>
        <end position="1777"/>
    </location>
</feature>
<feature type="region of interest" description="Disordered" evidence="7">
    <location>
        <begin position="395"/>
        <end position="422"/>
    </location>
</feature>
<keyword evidence="4" id="KW-0677">Repeat</keyword>
<dbReference type="InterPro" id="IPR020843">
    <property type="entry name" value="ER"/>
</dbReference>
<protein>
    <submittedName>
        <fullName evidence="11">Uncharacterized protein</fullName>
    </submittedName>
</protein>
<feature type="domain" description="Carrier" evidence="8">
    <location>
        <begin position="1262"/>
        <end position="1338"/>
    </location>
</feature>
<feature type="active site" description="Proton donor; for dehydratase activity" evidence="6">
    <location>
        <position position="2021"/>
    </location>
</feature>
<feature type="domain" description="Carrier" evidence="8">
    <location>
        <begin position="2532"/>
        <end position="2611"/>
    </location>
</feature>
<feature type="domain" description="PKS/mFAS DH" evidence="10">
    <location>
        <begin position="4947"/>
        <end position="5220"/>
    </location>
</feature>
<dbReference type="InterPro" id="IPR027443">
    <property type="entry name" value="IPNS-like_sf"/>
</dbReference>
<keyword evidence="5" id="KW-0511">Multifunctional enzyme</keyword>
<dbReference type="PROSITE" id="PS52019">
    <property type="entry name" value="PKS_MFAS_DH"/>
    <property type="match status" value="3"/>
</dbReference>
<evidence type="ECO:0000259" key="9">
    <source>
        <dbReference type="PROSITE" id="PS52004"/>
    </source>
</evidence>
<keyword evidence="12" id="KW-1185">Reference proteome</keyword>
<evidence type="ECO:0000256" key="2">
    <source>
        <dbReference type="ARBA" id="ARBA00022553"/>
    </source>
</evidence>
<dbReference type="Pfam" id="PF00501">
    <property type="entry name" value="AMP-binding"/>
    <property type="match status" value="1"/>
</dbReference>
<evidence type="ECO:0000256" key="6">
    <source>
        <dbReference type="PROSITE-ProRule" id="PRU01363"/>
    </source>
</evidence>
<dbReference type="SMART" id="SM00829">
    <property type="entry name" value="PKS_ER"/>
    <property type="match status" value="1"/>
</dbReference>
<dbReference type="SMART" id="SM00825">
    <property type="entry name" value="PKS_KS"/>
    <property type="match status" value="3"/>
</dbReference>
<gene>
    <name evidence="11" type="ORF">AB1Y20_018695</name>
</gene>
<feature type="domain" description="PKS/mFAS DH" evidence="10">
    <location>
        <begin position="3093"/>
        <end position="3362"/>
    </location>
</feature>
<dbReference type="InterPro" id="IPR014031">
    <property type="entry name" value="Ketoacyl_synth_C"/>
</dbReference>
<dbReference type="Pfam" id="PF00109">
    <property type="entry name" value="ketoacyl-synt"/>
    <property type="match status" value="3"/>
</dbReference>
<feature type="active site" description="Proton donor; for dehydratase activity" evidence="6">
    <location>
        <position position="3285"/>
    </location>
</feature>
<dbReference type="Pfam" id="PF02801">
    <property type="entry name" value="Ketoacyl-synt_C"/>
    <property type="match status" value="3"/>
</dbReference>
<dbReference type="SUPFAM" id="SSF50129">
    <property type="entry name" value="GroES-like"/>
    <property type="match status" value="1"/>
</dbReference>
<organism evidence="11 12">
    <name type="scientific">Prymnesium parvum</name>
    <name type="common">Toxic golden alga</name>
    <dbReference type="NCBI Taxonomy" id="97485"/>
    <lineage>
        <taxon>Eukaryota</taxon>
        <taxon>Haptista</taxon>
        <taxon>Haptophyta</taxon>
        <taxon>Prymnesiophyceae</taxon>
        <taxon>Prymnesiales</taxon>
        <taxon>Prymnesiaceae</taxon>
        <taxon>Prymnesium</taxon>
    </lineage>
</organism>
<feature type="domain" description="Ketosynthase family 3 (KS3)" evidence="9">
    <location>
        <begin position="2627"/>
        <end position="3048"/>
    </location>
</feature>
<dbReference type="PROSITE" id="PS00012">
    <property type="entry name" value="PHOSPHOPANTETHEINE"/>
    <property type="match status" value="3"/>
</dbReference>
<dbReference type="Pfam" id="PF08659">
    <property type="entry name" value="KR"/>
    <property type="match status" value="2"/>
</dbReference>
<feature type="domain" description="Carrier" evidence="8">
    <location>
        <begin position="4391"/>
        <end position="4468"/>
    </location>
</feature>
<evidence type="ECO:0000313" key="11">
    <source>
        <dbReference type="EMBL" id="KAL1523770.1"/>
    </source>
</evidence>
<dbReference type="SUPFAM" id="SSF52777">
    <property type="entry name" value="CoA-dependent acyltransferases"/>
    <property type="match status" value="1"/>
</dbReference>
<dbReference type="PANTHER" id="PTHR43775:SF37">
    <property type="entry name" value="SI:DKEY-61P9.11"/>
    <property type="match status" value="1"/>
</dbReference>
<evidence type="ECO:0000256" key="1">
    <source>
        <dbReference type="ARBA" id="ARBA00022450"/>
    </source>
</evidence>
<dbReference type="GO" id="GO:0006633">
    <property type="term" value="P:fatty acid biosynthetic process"/>
    <property type="evidence" value="ECO:0007669"/>
    <property type="project" value="TreeGrafter"/>
</dbReference>
<dbReference type="InterPro" id="IPR045851">
    <property type="entry name" value="AMP-bd_C_sf"/>
</dbReference>
<dbReference type="SUPFAM" id="SSF56801">
    <property type="entry name" value="Acetyl-CoA synthetase-like"/>
    <property type="match status" value="1"/>
</dbReference>
<dbReference type="Pfam" id="PF13602">
    <property type="entry name" value="ADH_zinc_N_2"/>
    <property type="match status" value="1"/>
</dbReference>
<dbReference type="InterPro" id="IPR013968">
    <property type="entry name" value="PKS_KR"/>
</dbReference>